<feature type="region of interest" description="Disordered" evidence="2">
    <location>
        <begin position="1"/>
        <end position="20"/>
    </location>
</feature>
<protein>
    <recommendedName>
        <fullName evidence="3">RCC1-like domain-containing protein</fullName>
    </recommendedName>
</protein>
<feature type="compositionally biased region" description="Polar residues" evidence="2">
    <location>
        <begin position="989"/>
        <end position="1002"/>
    </location>
</feature>
<dbReference type="Proteomes" id="UP001321766">
    <property type="component" value="Chromosome"/>
</dbReference>
<dbReference type="InterPro" id="IPR051210">
    <property type="entry name" value="Ub_ligase/GEF_domain"/>
</dbReference>
<keyword evidence="1" id="KW-0677">Repeat</keyword>
<name>A0ABM8B943_9BIFI</name>
<dbReference type="Gene3D" id="2.130.10.30">
    <property type="entry name" value="Regulator of chromosome condensation 1/beta-lactamase-inhibitor protein II"/>
    <property type="match status" value="4"/>
</dbReference>
<dbReference type="SUPFAM" id="SSF50985">
    <property type="entry name" value="RCC1/BLIP-II"/>
    <property type="match status" value="3"/>
</dbReference>
<dbReference type="PROSITE" id="PS00626">
    <property type="entry name" value="RCC1_2"/>
    <property type="match status" value="2"/>
</dbReference>
<reference evidence="4 5" key="1">
    <citation type="journal article" date="2023" name="Microbiol. Spectr.">
        <title>Symbiosis of Carpenter Bees with Uncharacterized Lactic Acid Bacteria Showing NAD Auxotrophy.</title>
        <authorList>
            <person name="Kawasaki S."/>
            <person name="Ozawa K."/>
            <person name="Mori T."/>
            <person name="Yamamoto A."/>
            <person name="Ito M."/>
            <person name="Ohkuma M."/>
            <person name="Sakamoto M."/>
            <person name="Matsutani M."/>
        </authorList>
    </citation>
    <scope>NUCLEOTIDE SEQUENCE [LARGE SCALE GENOMIC DNA]</scope>
    <source>
        <strain evidence="4 5">Kim37-2</strain>
    </source>
</reference>
<dbReference type="InterPro" id="IPR009091">
    <property type="entry name" value="RCC1/BLIP-II"/>
</dbReference>
<dbReference type="PRINTS" id="PR00633">
    <property type="entry name" value="RCCNDNSATION"/>
</dbReference>
<dbReference type="Pfam" id="PF00415">
    <property type="entry name" value="RCC1"/>
    <property type="match status" value="2"/>
</dbReference>
<evidence type="ECO:0000256" key="1">
    <source>
        <dbReference type="ARBA" id="ARBA00022737"/>
    </source>
</evidence>
<evidence type="ECO:0000313" key="5">
    <source>
        <dbReference type="Proteomes" id="UP001321766"/>
    </source>
</evidence>
<feature type="region of interest" description="Disordered" evidence="2">
    <location>
        <begin position="985"/>
        <end position="1010"/>
    </location>
</feature>
<gene>
    <name evidence="4" type="ORF">KIM372_13270</name>
</gene>
<evidence type="ECO:0000313" key="4">
    <source>
        <dbReference type="EMBL" id="BDR53420.1"/>
    </source>
</evidence>
<dbReference type="Pfam" id="PF25390">
    <property type="entry name" value="WD40_RLD"/>
    <property type="match status" value="2"/>
</dbReference>
<evidence type="ECO:0000256" key="2">
    <source>
        <dbReference type="SAM" id="MobiDB-lite"/>
    </source>
</evidence>
<sequence length="1090" mass="116614">MPQAHADPITDAQGFSLNPTYGPADGGNDVAITPPFQTTLTFKRLIGGSIHTLGVTDDNTLWAWGFNSYGQLGNGTTSTSNVLPIKVKVPDGVQFRTDPDSLAVGLWHNLAIDTNGSLWAWGFNDRGMLGDGTTIDRSVPIQVQAPAGVKFKQVSASAYHSLALDTDGNVWAWGDNSYSRLGDGTATYRFTPVKITAPVPFTTVQAGQYHSMALDQDGNTWAWGKNTSDRNVVTGVLGTGDTTSATIPTPRKVLAPCHFKTISTTRGNAGFVFTLGISKETGDLYAWGDNQNGQLGDNTTITRTSPTLINTSTKFTTISAGAAHVLAVDTNHTAWAWGANNSTAGLIGFASIPGVLGDGTLIDKHTPVRVHTPTGVVGTDFKVDSVNAGFAMSTAIGSDGKAYAWGPNSYGQLGDGTTTNRPTPVQVAKPKIVITGITFDATNVVGFTHDNTTDLWHVKAPAHPVGKVKVRVKWTLNGTAQIDALLDYEYRTSYMVHFDLGQARGHTPLVPDQAVVSGEPIKWPDPMPTWANHWFDGWFKTDGNPWDFSKPVTASMTLTAKWEAYQFTLNPNSGSTNGHAKTVVTAPDPPKGIRYTQVTAGWYHSVAIGSDGNTYAWGHNQYGQLGTDDTTGTNQSQPVRVHTPTGVHFISVDAGYWHTFATGSDGKLYAWGFNGDGRLGVGGVASQLKPAPVKTDNLPAGTRLVTASAGGYHSLGIDSNGQLYTWGGNDKGELGTNDLTGRLIPTPVTTNIPTGTRFKQVSAGFQYSEALDTNGHLYAWGENANGQLGVNDYTQRNIPTPVITDNITPGTQIAQVSSGAYHTLATDTNGRPYAWGNNNNGQLSITGITQAPKPTPINTTGITPNVRIESVKAGAYYSMALDNNGRAYTWGYNDYGQLGSNDLTQHNLATAINTDNITVNTRIIQITGNYYHSLAINNQYTTYAWGANSNGQIGNGTTTQQLKATPVGLQRLTVTGVKFDNIPAPTGPTLANGTSNKWNTTTPPHPTGDVDTTIEWTLGNYPQTNYTLTYTYWFDLPAAGTIPLQRYSGSTIFTLTAITAVTLTGHQLSKARKRKAGRHSLRPNQTNSRN</sequence>
<dbReference type="InterPro" id="IPR000408">
    <property type="entry name" value="Reg_chr_condens"/>
</dbReference>
<organism evidence="4 5">
    <name type="scientific">Bombiscardovia nodaiensis</name>
    <dbReference type="NCBI Taxonomy" id="2932181"/>
    <lineage>
        <taxon>Bacteria</taxon>
        <taxon>Bacillati</taxon>
        <taxon>Actinomycetota</taxon>
        <taxon>Actinomycetes</taxon>
        <taxon>Bifidobacteriales</taxon>
        <taxon>Bifidobacteriaceae</taxon>
        <taxon>Bombiscardovia</taxon>
    </lineage>
</organism>
<dbReference type="PROSITE" id="PS50012">
    <property type="entry name" value="RCC1_3"/>
    <property type="match status" value="11"/>
</dbReference>
<feature type="compositionally biased region" description="Basic residues" evidence="2">
    <location>
        <begin position="1069"/>
        <end position="1081"/>
    </location>
</feature>
<feature type="domain" description="RCC1-like" evidence="3">
    <location>
        <begin position="43"/>
        <end position="371"/>
    </location>
</feature>
<evidence type="ECO:0000259" key="3">
    <source>
        <dbReference type="Pfam" id="PF25390"/>
    </source>
</evidence>
<feature type="region of interest" description="Disordered" evidence="2">
    <location>
        <begin position="1067"/>
        <end position="1090"/>
    </location>
</feature>
<dbReference type="PANTHER" id="PTHR22870">
    <property type="entry name" value="REGULATOR OF CHROMOSOME CONDENSATION"/>
    <property type="match status" value="1"/>
</dbReference>
<proteinExistence type="predicted"/>
<keyword evidence="5" id="KW-1185">Reference proteome</keyword>
<feature type="domain" description="RCC1-like" evidence="3">
    <location>
        <begin position="692"/>
        <end position="968"/>
    </location>
</feature>
<dbReference type="InterPro" id="IPR058923">
    <property type="entry name" value="RCC1-like_dom"/>
</dbReference>
<dbReference type="PANTHER" id="PTHR22870:SF408">
    <property type="entry name" value="OS09G0560450 PROTEIN"/>
    <property type="match status" value="1"/>
</dbReference>
<dbReference type="EMBL" id="AP026798">
    <property type="protein sequence ID" value="BDR53420.1"/>
    <property type="molecule type" value="Genomic_DNA"/>
</dbReference>
<accession>A0ABM8B943</accession>